<sequence length="286" mass="31876">METAKRPADKSVSSPHAVVGNGRTAQVMALGNDRIMKRFRSGFPQHGIRAEFAASDWVYRQGLSVPRAFQLLEEEAGLSIVFQRIQGPTLMKRILVPGFQKRGARLLASLHAEIHRIPTDETSPFRSMKVALTDSIRQAPVLTETEKERIIRYTAALPEENRLCHGDFHPDNVLLGTQPFIIDWATAVSGSPAGDAARTVLMLQHGSLPDGTPQWINTVIGMVRKRLTRTYLEHYLKLSGISRSELEQWMLPVAAARLIEWLPAQEKTQLAGLVRTRLKELETSGG</sequence>
<evidence type="ECO:0000313" key="2">
    <source>
        <dbReference type="Proteomes" id="UP001631969"/>
    </source>
</evidence>
<proteinExistence type="predicted"/>
<dbReference type="Proteomes" id="UP001631969">
    <property type="component" value="Unassembled WGS sequence"/>
</dbReference>
<gene>
    <name evidence="1" type="ORF">ACI1P1_17060</name>
</gene>
<name>A0ACC7P157_9BACL</name>
<keyword evidence="1" id="KW-0808">Transferase</keyword>
<keyword evidence="2" id="KW-1185">Reference proteome</keyword>
<protein>
    <submittedName>
        <fullName evidence="1">Aminoglycoside phosphotransferase family protein</fullName>
        <ecNumber evidence="1">2.7.1.-</ecNumber>
    </submittedName>
</protein>
<reference evidence="1" key="1">
    <citation type="submission" date="2024-12" db="EMBL/GenBank/DDBJ databases">
        <authorList>
            <person name="Wu N."/>
        </authorList>
    </citation>
    <scope>NUCLEOTIDE SEQUENCE</scope>
    <source>
        <strain evidence="1">P15</strain>
    </source>
</reference>
<evidence type="ECO:0000313" key="1">
    <source>
        <dbReference type="EMBL" id="MFM9330009.1"/>
    </source>
</evidence>
<dbReference type="EC" id="2.7.1.-" evidence="1"/>
<dbReference type="EMBL" id="JBJURJ010000011">
    <property type="protein sequence ID" value="MFM9330009.1"/>
    <property type="molecule type" value="Genomic_DNA"/>
</dbReference>
<organism evidence="1 2">
    <name type="scientific">Paenibacillus mesotrionivorans</name>
    <dbReference type="NCBI Taxonomy" id="3160968"/>
    <lineage>
        <taxon>Bacteria</taxon>
        <taxon>Bacillati</taxon>
        <taxon>Bacillota</taxon>
        <taxon>Bacilli</taxon>
        <taxon>Bacillales</taxon>
        <taxon>Paenibacillaceae</taxon>
        <taxon>Paenibacillus</taxon>
    </lineage>
</organism>
<accession>A0ACC7P157</accession>
<comment type="caution">
    <text evidence="1">The sequence shown here is derived from an EMBL/GenBank/DDBJ whole genome shotgun (WGS) entry which is preliminary data.</text>
</comment>